<evidence type="ECO:0000256" key="3">
    <source>
        <dbReference type="ARBA" id="ARBA00023082"/>
    </source>
</evidence>
<dbReference type="Pfam" id="PF08281">
    <property type="entry name" value="Sigma70_r4_2"/>
    <property type="match status" value="1"/>
</dbReference>
<evidence type="ECO:0000259" key="6">
    <source>
        <dbReference type="Pfam" id="PF08281"/>
    </source>
</evidence>
<organism evidence="7 8">
    <name type="scientific">Pedobacter agri</name>
    <dbReference type="NCBI Taxonomy" id="454586"/>
    <lineage>
        <taxon>Bacteria</taxon>
        <taxon>Pseudomonadati</taxon>
        <taxon>Bacteroidota</taxon>
        <taxon>Sphingobacteriia</taxon>
        <taxon>Sphingobacteriales</taxon>
        <taxon>Sphingobacteriaceae</taxon>
        <taxon>Pedobacter</taxon>
    </lineage>
</organism>
<dbReference type="InterPro" id="IPR013325">
    <property type="entry name" value="RNA_pol_sigma_r2"/>
</dbReference>
<dbReference type="InterPro" id="IPR007627">
    <property type="entry name" value="RNA_pol_sigma70_r2"/>
</dbReference>
<comment type="similarity">
    <text evidence="1">Belongs to the sigma-70 factor family. ECF subfamily.</text>
</comment>
<reference evidence="7" key="1">
    <citation type="submission" date="2022-11" db="EMBL/GenBank/DDBJ databases">
        <authorList>
            <person name="Graham C."/>
            <person name="Newman J.D."/>
        </authorList>
    </citation>
    <scope>NUCLEOTIDE SEQUENCE</scope>
    <source>
        <strain evidence="7">DSM 19486</strain>
    </source>
</reference>
<dbReference type="InterPro" id="IPR014327">
    <property type="entry name" value="RNA_pol_sigma70_bacteroid"/>
</dbReference>
<keyword evidence="8" id="KW-1185">Reference proteome</keyword>
<dbReference type="NCBIfam" id="TIGR02937">
    <property type="entry name" value="sigma70-ECF"/>
    <property type="match status" value="1"/>
</dbReference>
<dbReference type="NCBIfam" id="TIGR02985">
    <property type="entry name" value="Sig70_bacteroi1"/>
    <property type="match status" value="1"/>
</dbReference>
<dbReference type="GO" id="GO:0016987">
    <property type="term" value="F:sigma factor activity"/>
    <property type="evidence" value="ECO:0007669"/>
    <property type="project" value="UniProtKB-KW"/>
</dbReference>
<keyword evidence="4" id="KW-0804">Transcription</keyword>
<dbReference type="SUPFAM" id="SSF88946">
    <property type="entry name" value="Sigma2 domain of RNA polymerase sigma factors"/>
    <property type="match status" value="1"/>
</dbReference>
<comment type="caution">
    <text evidence="7">The sequence shown here is derived from an EMBL/GenBank/DDBJ whole genome shotgun (WGS) entry which is preliminary data.</text>
</comment>
<dbReference type="Pfam" id="PF04542">
    <property type="entry name" value="Sigma70_r2"/>
    <property type="match status" value="1"/>
</dbReference>
<dbReference type="GO" id="GO:0006352">
    <property type="term" value="P:DNA-templated transcription initiation"/>
    <property type="evidence" value="ECO:0007669"/>
    <property type="project" value="InterPro"/>
</dbReference>
<gene>
    <name evidence="7" type="ORF">OQZ29_13900</name>
</gene>
<keyword evidence="2" id="KW-0805">Transcription regulation</keyword>
<dbReference type="InterPro" id="IPR036388">
    <property type="entry name" value="WH-like_DNA-bd_sf"/>
</dbReference>
<dbReference type="SUPFAM" id="SSF88659">
    <property type="entry name" value="Sigma3 and sigma4 domains of RNA polymerase sigma factors"/>
    <property type="match status" value="1"/>
</dbReference>
<dbReference type="Gene3D" id="1.10.1740.10">
    <property type="match status" value="1"/>
</dbReference>
<dbReference type="Proteomes" id="UP001142592">
    <property type="component" value="Unassembled WGS sequence"/>
</dbReference>
<dbReference type="InterPro" id="IPR014284">
    <property type="entry name" value="RNA_pol_sigma-70_dom"/>
</dbReference>
<evidence type="ECO:0000313" key="8">
    <source>
        <dbReference type="Proteomes" id="UP001142592"/>
    </source>
</evidence>
<name>A0A9X3DDV4_9SPHI</name>
<feature type="domain" description="RNA polymerase sigma-70 region 2" evidence="5">
    <location>
        <begin position="40"/>
        <end position="93"/>
    </location>
</feature>
<protein>
    <submittedName>
        <fullName evidence="7">RNA polymerase sigma-70 factor</fullName>
    </submittedName>
</protein>
<evidence type="ECO:0000256" key="1">
    <source>
        <dbReference type="ARBA" id="ARBA00010641"/>
    </source>
</evidence>
<accession>A0A9X3DDV4</accession>
<dbReference type="EMBL" id="JAPJUH010000004">
    <property type="protein sequence ID" value="MCX3265847.1"/>
    <property type="molecule type" value="Genomic_DNA"/>
</dbReference>
<dbReference type="RefSeq" id="WP_010599736.1">
    <property type="nucleotide sequence ID" value="NZ_JAPJUH010000004.1"/>
</dbReference>
<evidence type="ECO:0000259" key="5">
    <source>
        <dbReference type="Pfam" id="PF04542"/>
    </source>
</evidence>
<sequence>MDVAEIETGSDLITLIEKGQTSIFTRFYTSYFQKLLLASDKYLKDVYAAEELVQDVFLKIWENPYQLVEVKSLKSYLYRAVINASINHLNRQKNIEQHHLKLASTLTDEYLTELDEENEIIVLLRIEIEKLPAQCKKIFKLNRFENLKYKEIAQQLNISEKTVENHIGNALKILRERFLKDSHLNKRAKSYLMLINTFLY</sequence>
<keyword evidence="3" id="KW-0731">Sigma factor</keyword>
<evidence type="ECO:0000256" key="2">
    <source>
        <dbReference type="ARBA" id="ARBA00023015"/>
    </source>
</evidence>
<evidence type="ECO:0000256" key="4">
    <source>
        <dbReference type="ARBA" id="ARBA00023163"/>
    </source>
</evidence>
<dbReference type="InterPro" id="IPR039425">
    <property type="entry name" value="RNA_pol_sigma-70-like"/>
</dbReference>
<dbReference type="PANTHER" id="PTHR43133:SF46">
    <property type="entry name" value="RNA POLYMERASE SIGMA-70 FACTOR ECF SUBFAMILY"/>
    <property type="match status" value="1"/>
</dbReference>
<feature type="domain" description="RNA polymerase sigma factor 70 region 4 type 2" evidence="6">
    <location>
        <begin position="128"/>
        <end position="173"/>
    </location>
</feature>
<evidence type="ECO:0000313" key="7">
    <source>
        <dbReference type="EMBL" id="MCX3265847.1"/>
    </source>
</evidence>
<dbReference type="PANTHER" id="PTHR43133">
    <property type="entry name" value="RNA POLYMERASE ECF-TYPE SIGMA FACTO"/>
    <property type="match status" value="1"/>
</dbReference>
<dbReference type="InterPro" id="IPR013249">
    <property type="entry name" value="RNA_pol_sigma70_r4_t2"/>
</dbReference>
<dbReference type="InterPro" id="IPR013324">
    <property type="entry name" value="RNA_pol_sigma_r3/r4-like"/>
</dbReference>
<proteinExistence type="inferred from homology"/>
<dbReference type="Gene3D" id="1.10.10.10">
    <property type="entry name" value="Winged helix-like DNA-binding domain superfamily/Winged helix DNA-binding domain"/>
    <property type="match status" value="1"/>
</dbReference>
<dbReference type="GO" id="GO:0003677">
    <property type="term" value="F:DNA binding"/>
    <property type="evidence" value="ECO:0007669"/>
    <property type="project" value="InterPro"/>
</dbReference>
<dbReference type="AlphaFoldDB" id="A0A9X3DDV4"/>